<dbReference type="SUPFAM" id="SSF141523">
    <property type="entry name" value="L,D-transpeptidase catalytic domain-like"/>
    <property type="match status" value="1"/>
</dbReference>
<feature type="signal peptide" evidence="7">
    <location>
        <begin position="1"/>
        <end position="26"/>
    </location>
</feature>
<dbReference type="GO" id="GO:0071555">
    <property type="term" value="P:cell wall organization"/>
    <property type="evidence" value="ECO:0007669"/>
    <property type="project" value="UniProtKB-KW"/>
</dbReference>
<evidence type="ECO:0000313" key="11">
    <source>
        <dbReference type="EMBL" id="TNC51108.1"/>
    </source>
</evidence>
<dbReference type="CDD" id="cd16913">
    <property type="entry name" value="YkuD_like"/>
    <property type="match status" value="1"/>
</dbReference>
<dbReference type="InterPro" id="IPR002477">
    <property type="entry name" value="Peptidoglycan-bd-like"/>
</dbReference>
<dbReference type="UniPathway" id="UPA00219"/>
<dbReference type="PROSITE" id="PS51318">
    <property type="entry name" value="TAT"/>
    <property type="match status" value="1"/>
</dbReference>
<dbReference type="Proteomes" id="UP000305887">
    <property type="component" value="Unassembled WGS sequence"/>
</dbReference>
<dbReference type="GO" id="GO:0016740">
    <property type="term" value="F:transferase activity"/>
    <property type="evidence" value="ECO:0007669"/>
    <property type="project" value="UniProtKB-KW"/>
</dbReference>
<evidence type="ECO:0000256" key="3">
    <source>
        <dbReference type="ARBA" id="ARBA00022679"/>
    </source>
</evidence>
<comment type="caution">
    <text evidence="11">The sequence shown here is derived from an EMBL/GenBank/DDBJ whole genome shotgun (WGS) entry which is preliminary data.</text>
</comment>
<sequence length="536" mass="58807">MHSTSRRRFLAGLSAGALSASLPASGARAMSIVTGFRQGVAEAAARDEVLSAFYRSRGFSGIWTGTEDAVIRRRNALLAAMAEAPLHGLGARRHDPEAMVRSLQGASTPYDQGVAEVDMSRAFLRLAGDLNAGMLVPSTVNPHIKRAVLAADPLAVITVFPEEEPVAFLRGLAPSTSEYPRLLREKMRLEELIASGGWGANVAVEGLEPGQDGTTVRALRDRLIDMGWLAPTASARYDDALTQAVQRFQLAHGLAPDGVAGKGTLEQINLSASDRLRSVLVALERERWNAAPRGARHVWVNLTDFTAMIVDNDVPTFRTRAVIGADAEDRQTPEFSDLMEFMVVNPSWFVPRSIIVKEYLPQLQRNPNAVGHLQVTDSSGNVVNRGAVNFASYSASSFPYSMRQPPGDDNALGLVKFMFPNPWNIYLHDTPAKDLFQREARAFSHGCIRLQQPRDFAYHLLARQTSDPKGEFEAKLQSRAETRVNLEQPIPVHLEYRTAFTNVRGGLQFRRDVYGRDAQIWAALEAEGVEAAPLQG</sequence>
<proteinExistence type="inferred from homology"/>
<dbReference type="InterPro" id="IPR052905">
    <property type="entry name" value="LD-transpeptidase_YkuD-like"/>
</dbReference>
<keyword evidence="7" id="KW-0732">Signal</keyword>
<gene>
    <name evidence="11" type="ORF">FHG66_06020</name>
</gene>
<evidence type="ECO:0000256" key="6">
    <source>
        <dbReference type="ARBA" id="ARBA00023316"/>
    </source>
</evidence>
<evidence type="ECO:0000313" key="12">
    <source>
        <dbReference type="Proteomes" id="UP000305887"/>
    </source>
</evidence>
<dbReference type="OrthoDB" id="9778545at2"/>
<evidence type="ECO:0000259" key="9">
    <source>
        <dbReference type="Pfam" id="PF03734"/>
    </source>
</evidence>
<dbReference type="InterPro" id="IPR036366">
    <property type="entry name" value="PGBDSf"/>
</dbReference>
<feature type="domain" description="L,D-TPase catalytic" evidence="9">
    <location>
        <begin position="296"/>
        <end position="460"/>
    </location>
</feature>
<dbReference type="PANTHER" id="PTHR41533">
    <property type="entry name" value="L,D-TRANSPEPTIDASE HI_1667-RELATED"/>
    <property type="match status" value="1"/>
</dbReference>
<dbReference type="GO" id="GO:0004180">
    <property type="term" value="F:carboxypeptidase activity"/>
    <property type="evidence" value="ECO:0007669"/>
    <property type="project" value="UniProtKB-ARBA"/>
</dbReference>
<protein>
    <submittedName>
        <fullName evidence="11">Murein L,D-transpeptidase</fullName>
    </submittedName>
</protein>
<reference evidence="11 12" key="1">
    <citation type="submission" date="2019-06" db="EMBL/GenBank/DDBJ databases">
        <title>YIM 131921 draft genome.</title>
        <authorList>
            <person name="Jiang L."/>
        </authorList>
    </citation>
    <scope>NUCLEOTIDE SEQUENCE [LARGE SCALE GENOMIC DNA]</scope>
    <source>
        <strain evidence="11 12">YIM 131921</strain>
    </source>
</reference>
<dbReference type="InterPro" id="IPR006311">
    <property type="entry name" value="TAT_signal"/>
</dbReference>
<feature type="domain" description="L,D-transpeptidase scaffold" evidence="10">
    <location>
        <begin position="50"/>
        <end position="183"/>
    </location>
</feature>
<dbReference type="PANTHER" id="PTHR41533:SF2">
    <property type="entry name" value="BLR7131 PROTEIN"/>
    <property type="match status" value="1"/>
</dbReference>
<evidence type="ECO:0000259" key="10">
    <source>
        <dbReference type="Pfam" id="PF20142"/>
    </source>
</evidence>
<comment type="pathway">
    <text evidence="1">Cell wall biogenesis; peptidoglycan biosynthesis.</text>
</comment>
<comment type="similarity">
    <text evidence="2">Belongs to the YkuD family.</text>
</comment>
<dbReference type="GO" id="GO:0009252">
    <property type="term" value="P:peptidoglycan biosynthetic process"/>
    <property type="evidence" value="ECO:0007669"/>
    <property type="project" value="UniProtKB-UniPathway"/>
</dbReference>
<feature type="chain" id="PRO_5022856815" evidence="7">
    <location>
        <begin position="27"/>
        <end position="536"/>
    </location>
</feature>
<name>A0A5C4MZD0_9RHOB</name>
<keyword evidence="4" id="KW-0133">Cell shape</keyword>
<evidence type="ECO:0000256" key="2">
    <source>
        <dbReference type="ARBA" id="ARBA00005992"/>
    </source>
</evidence>
<dbReference type="Pfam" id="PF20142">
    <property type="entry name" value="Scaffold"/>
    <property type="match status" value="1"/>
</dbReference>
<evidence type="ECO:0000256" key="1">
    <source>
        <dbReference type="ARBA" id="ARBA00004752"/>
    </source>
</evidence>
<keyword evidence="6" id="KW-0961">Cell wall biogenesis/degradation</keyword>
<evidence type="ECO:0000256" key="4">
    <source>
        <dbReference type="ARBA" id="ARBA00022960"/>
    </source>
</evidence>
<dbReference type="InterPro" id="IPR038063">
    <property type="entry name" value="Transpep_catalytic_dom"/>
</dbReference>
<accession>A0A5C4MZD0</accession>
<feature type="domain" description="Peptidoglycan binding-like" evidence="8">
    <location>
        <begin position="213"/>
        <end position="267"/>
    </location>
</feature>
<evidence type="ECO:0000256" key="5">
    <source>
        <dbReference type="ARBA" id="ARBA00022984"/>
    </source>
</evidence>
<dbReference type="AlphaFoldDB" id="A0A5C4MZD0"/>
<dbReference type="EMBL" id="VDFU01000005">
    <property type="protein sequence ID" value="TNC51108.1"/>
    <property type="molecule type" value="Genomic_DNA"/>
</dbReference>
<dbReference type="Gene3D" id="1.10.101.10">
    <property type="entry name" value="PGBD-like superfamily/PGBD"/>
    <property type="match status" value="1"/>
</dbReference>
<dbReference type="InterPro" id="IPR005490">
    <property type="entry name" value="LD_TPept_cat_dom"/>
</dbReference>
<dbReference type="InterPro" id="IPR045380">
    <property type="entry name" value="LD_TPept_scaffold_dom"/>
</dbReference>
<dbReference type="InterPro" id="IPR036365">
    <property type="entry name" value="PGBD-like_sf"/>
</dbReference>
<dbReference type="Gene3D" id="2.40.440.10">
    <property type="entry name" value="L,D-transpeptidase catalytic domain-like"/>
    <property type="match status" value="1"/>
</dbReference>
<evidence type="ECO:0000256" key="7">
    <source>
        <dbReference type="SAM" id="SignalP"/>
    </source>
</evidence>
<dbReference type="Pfam" id="PF03734">
    <property type="entry name" value="YkuD"/>
    <property type="match status" value="1"/>
</dbReference>
<dbReference type="SUPFAM" id="SSF47090">
    <property type="entry name" value="PGBD-like"/>
    <property type="match status" value="1"/>
</dbReference>
<keyword evidence="3" id="KW-0808">Transferase</keyword>
<dbReference type="Pfam" id="PF01471">
    <property type="entry name" value="PG_binding_1"/>
    <property type="match status" value="1"/>
</dbReference>
<dbReference type="GO" id="GO:0008360">
    <property type="term" value="P:regulation of cell shape"/>
    <property type="evidence" value="ECO:0007669"/>
    <property type="project" value="UniProtKB-KW"/>
</dbReference>
<organism evidence="11 12">
    <name type="scientific">Rubellimicrobium rubrum</name>
    <dbReference type="NCBI Taxonomy" id="2585369"/>
    <lineage>
        <taxon>Bacteria</taxon>
        <taxon>Pseudomonadati</taxon>
        <taxon>Pseudomonadota</taxon>
        <taxon>Alphaproteobacteria</taxon>
        <taxon>Rhodobacterales</taxon>
        <taxon>Roseobacteraceae</taxon>
        <taxon>Rubellimicrobium</taxon>
    </lineage>
</organism>
<keyword evidence="12" id="KW-1185">Reference proteome</keyword>
<evidence type="ECO:0000259" key="8">
    <source>
        <dbReference type="Pfam" id="PF01471"/>
    </source>
</evidence>
<keyword evidence="5" id="KW-0573">Peptidoglycan synthesis</keyword>